<keyword evidence="3" id="KW-1185">Reference proteome</keyword>
<dbReference type="EMBL" id="JBHTCQ010000001">
    <property type="protein sequence ID" value="MFC7404505.1"/>
    <property type="molecule type" value="Genomic_DNA"/>
</dbReference>
<organism evidence="2 3">
    <name type="scientific">Georgenia alba</name>
    <dbReference type="NCBI Taxonomy" id="2233858"/>
    <lineage>
        <taxon>Bacteria</taxon>
        <taxon>Bacillati</taxon>
        <taxon>Actinomycetota</taxon>
        <taxon>Actinomycetes</taxon>
        <taxon>Micrococcales</taxon>
        <taxon>Bogoriellaceae</taxon>
        <taxon>Georgenia</taxon>
    </lineage>
</organism>
<name>A0ABW2QA98_9MICO</name>
<feature type="domain" description="DUF4031" evidence="1">
    <location>
        <begin position="3"/>
        <end position="77"/>
    </location>
</feature>
<gene>
    <name evidence="2" type="ORF">ACFQQL_05250</name>
</gene>
<comment type="caution">
    <text evidence="2">The sequence shown here is derived from an EMBL/GenBank/DDBJ whole genome shotgun (WGS) entry which is preliminary data.</text>
</comment>
<evidence type="ECO:0000313" key="2">
    <source>
        <dbReference type="EMBL" id="MFC7404505.1"/>
    </source>
</evidence>
<reference evidence="3" key="1">
    <citation type="journal article" date="2019" name="Int. J. Syst. Evol. Microbiol.">
        <title>The Global Catalogue of Microorganisms (GCM) 10K type strain sequencing project: providing services to taxonomists for standard genome sequencing and annotation.</title>
        <authorList>
            <consortium name="The Broad Institute Genomics Platform"/>
            <consortium name="The Broad Institute Genome Sequencing Center for Infectious Disease"/>
            <person name="Wu L."/>
            <person name="Ma J."/>
        </authorList>
    </citation>
    <scope>NUCLEOTIDE SEQUENCE [LARGE SCALE GENOMIC DNA]</scope>
    <source>
        <strain evidence="3">JCM 1490</strain>
    </source>
</reference>
<accession>A0ABW2QA98</accession>
<protein>
    <submittedName>
        <fullName evidence="2">DUF4031 domain-containing protein</fullName>
    </submittedName>
</protein>
<dbReference type="PANTHER" id="PTHR21174">
    <property type="match status" value="1"/>
</dbReference>
<dbReference type="Pfam" id="PF13223">
    <property type="entry name" value="DUF4031"/>
    <property type="match status" value="1"/>
</dbReference>
<evidence type="ECO:0000259" key="1">
    <source>
        <dbReference type="Pfam" id="PF13223"/>
    </source>
</evidence>
<dbReference type="InterPro" id="IPR009218">
    <property type="entry name" value="HD_phosphohydro"/>
</dbReference>
<dbReference type="SUPFAM" id="SSF109604">
    <property type="entry name" value="HD-domain/PDEase-like"/>
    <property type="match status" value="1"/>
</dbReference>
<sequence>MAILLDPPRWEAHGTVWAHLVSDVSLEELHDFARTNGVPDRSFDLDHYDVPAERVEALLAAGATPVSGKELLVRLRRSGLRVRGADRRRERGRRLRRRLAGRWADLGRVVVDDGLEAPWRDLGGELLDRWSEPHRRYHDLIHLEEVLTRLDDLGDDGEPVTPSVRLAAWFHDAVYDGGPDDEDRSADLAAKRLASVGVEERTAAEVSRLVRLTAGHDPQRDDVAGAVLCDADLGILGASPHRYGRYARAVRAEYGHVPEADFRSGRATVLRGLLGHTELFRTASGRSRWEAPARANMAAELADLEAGTTPRGS</sequence>
<proteinExistence type="predicted"/>
<dbReference type="RefSeq" id="WP_382391961.1">
    <property type="nucleotide sequence ID" value="NZ_JBHTCQ010000001.1"/>
</dbReference>
<evidence type="ECO:0000313" key="3">
    <source>
        <dbReference type="Proteomes" id="UP001596455"/>
    </source>
</evidence>
<dbReference type="InterPro" id="IPR025109">
    <property type="entry name" value="DUF4031"/>
</dbReference>
<dbReference type="Gene3D" id="1.10.3210.10">
    <property type="entry name" value="Hypothetical protein af1432"/>
    <property type="match status" value="1"/>
</dbReference>
<dbReference type="PANTHER" id="PTHR21174:SF0">
    <property type="entry name" value="HD PHOSPHOHYDROLASE FAMILY PROTEIN-RELATED"/>
    <property type="match status" value="1"/>
</dbReference>
<dbReference type="Proteomes" id="UP001596455">
    <property type="component" value="Unassembled WGS sequence"/>
</dbReference>